<dbReference type="InterPro" id="IPR036508">
    <property type="entry name" value="Chitin-bd_dom_sf"/>
</dbReference>
<evidence type="ECO:0000256" key="2">
    <source>
        <dbReference type="SAM" id="SignalP"/>
    </source>
</evidence>
<dbReference type="GO" id="GO:0008061">
    <property type="term" value="F:chitin binding"/>
    <property type="evidence" value="ECO:0007669"/>
    <property type="project" value="InterPro"/>
</dbReference>
<keyword evidence="2" id="KW-0732">Signal</keyword>
<organism evidence="4 5">
    <name type="scientific">Meganyctiphanes norvegica</name>
    <name type="common">Northern krill</name>
    <name type="synonym">Thysanopoda norvegica</name>
    <dbReference type="NCBI Taxonomy" id="48144"/>
    <lineage>
        <taxon>Eukaryota</taxon>
        <taxon>Metazoa</taxon>
        <taxon>Ecdysozoa</taxon>
        <taxon>Arthropoda</taxon>
        <taxon>Crustacea</taxon>
        <taxon>Multicrustacea</taxon>
        <taxon>Malacostraca</taxon>
        <taxon>Eumalacostraca</taxon>
        <taxon>Eucarida</taxon>
        <taxon>Euphausiacea</taxon>
        <taxon>Euphausiidae</taxon>
        <taxon>Meganyctiphanes</taxon>
    </lineage>
</organism>
<accession>A0AAV2Q6D8</accession>
<feature type="chain" id="PRO_5044022102" description="Chitin-binding type-2 domain-containing protein" evidence="2">
    <location>
        <begin position="22"/>
        <end position="661"/>
    </location>
</feature>
<gene>
    <name evidence="4" type="ORF">MNOR_LOCUS9141</name>
</gene>
<feature type="domain" description="Chitin-binding type-2" evidence="3">
    <location>
        <begin position="116"/>
        <end position="175"/>
    </location>
</feature>
<dbReference type="Gene3D" id="2.170.140.10">
    <property type="entry name" value="Chitin binding domain"/>
    <property type="match status" value="1"/>
</dbReference>
<evidence type="ECO:0000313" key="5">
    <source>
        <dbReference type="Proteomes" id="UP001497623"/>
    </source>
</evidence>
<protein>
    <recommendedName>
        <fullName evidence="3">Chitin-binding type-2 domain-containing protein</fullName>
    </recommendedName>
</protein>
<dbReference type="SMART" id="SM00494">
    <property type="entry name" value="ChtBD2"/>
    <property type="match status" value="5"/>
</dbReference>
<dbReference type="InterPro" id="IPR002557">
    <property type="entry name" value="Chitin-bd_dom"/>
</dbReference>
<evidence type="ECO:0000313" key="4">
    <source>
        <dbReference type="EMBL" id="CAL4073480.1"/>
    </source>
</evidence>
<keyword evidence="5" id="KW-1185">Reference proteome</keyword>
<feature type="signal peptide" evidence="2">
    <location>
        <begin position="1"/>
        <end position="21"/>
    </location>
</feature>
<sequence>MRRKMFLIALFLQELFITANGLVNIPECSNSHYPGMSVPDPNDCHQYYICINATTATPKSCKNNDCFNYEVGTCVNDPVQCAKMCGIQSTLVTSSDIISTSQSSPTISTTRVSPSYPDCSNINIPGFAVPDPTNCHRFYTCHNQIPSDTSYMCGGDKCFVDVIAACIDDPDKCSEICQISLSTSTSSSPTVTTIDTIETSETTNQSPSPTSESSSTTGSPEVSSSTSTVTPTTTVTIDSSEITNQSPSSTSKSSTITGSPGVSSSTSSVIPTTTDTIESSKTTNQSPLPTSKSSPSTGSPDVSSSTSSVTPTTTDTIKSSEITNQSPSSTSKSSTTTGIPVVSSSTSSATPTTTDTIKSSETTNQSPSPISESIPTTGTPDVSSSTSSVTPTTAITKSTEITTTPPKITCAGHPVGSMMTDPTDCHKLFICAANGKWYSVPCPDGTCFIESLHTCYENEDVCNAWCNLFSSSSPTKSSMRTTKATTPTIKTTTATTPTIKTTTTTIKTTTTTIKTTTGAHDCIAINDFKCPRYGYFAKCNYCTSSYYSCSKSGANPHEGHCSGSLVFNPDSAYPYCITQDNCPFHPDISKTTTPSSGCIAASEFTCPNSGFFPKCTNCTPYYFKCEHAGRPAQEGICSGTLVFNTDPKYPYCILPDQCPYH</sequence>
<dbReference type="AlphaFoldDB" id="A0AAV2Q6D8"/>
<dbReference type="PROSITE" id="PS50940">
    <property type="entry name" value="CHIT_BIND_II"/>
    <property type="match status" value="3"/>
</dbReference>
<evidence type="ECO:0000259" key="3">
    <source>
        <dbReference type="PROSITE" id="PS50940"/>
    </source>
</evidence>
<proteinExistence type="predicted"/>
<reference evidence="4 5" key="1">
    <citation type="submission" date="2024-05" db="EMBL/GenBank/DDBJ databases">
        <authorList>
            <person name="Wallberg A."/>
        </authorList>
    </citation>
    <scope>NUCLEOTIDE SEQUENCE [LARGE SCALE GENOMIC DNA]</scope>
</reference>
<dbReference type="Pfam" id="PF01607">
    <property type="entry name" value="CBM_14"/>
    <property type="match status" value="1"/>
</dbReference>
<dbReference type="EMBL" id="CAXKWB010004353">
    <property type="protein sequence ID" value="CAL4073480.1"/>
    <property type="molecule type" value="Genomic_DNA"/>
</dbReference>
<feature type="domain" description="Chitin-binding type-2" evidence="3">
    <location>
        <begin position="407"/>
        <end position="464"/>
    </location>
</feature>
<name>A0AAV2Q6D8_MEGNR</name>
<dbReference type="Proteomes" id="UP001497623">
    <property type="component" value="Unassembled WGS sequence"/>
</dbReference>
<dbReference type="GO" id="GO:0005576">
    <property type="term" value="C:extracellular region"/>
    <property type="evidence" value="ECO:0007669"/>
    <property type="project" value="InterPro"/>
</dbReference>
<feature type="domain" description="Chitin-binding type-2" evidence="3">
    <location>
        <begin position="25"/>
        <end position="83"/>
    </location>
</feature>
<feature type="region of interest" description="Disordered" evidence="1">
    <location>
        <begin position="197"/>
        <end position="408"/>
    </location>
</feature>
<comment type="caution">
    <text evidence="4">The sequence shown here is derived from an EMBL/GenBank/DDBJ whole genome shotgun (WGS) entry which is preliminary data.</text>
</comment>
<evidence type="ECO:0000256" key="1">
    <source>
        <dbReference type="SAM" id="MobiDB-lite"/>
    </source>
</evidence>
<dbReference type="SUPFAM" id="SSF57625">
    <property type="entry name" value="Invertebrate chitin-binding proteins"/>
    <property type="match status" value="2"/>
</dbReference>